<evidence type="ECO:0000256" key="1">
    <source>
        <dbReference type="SAM" id="MobiDB-lite"/>
    </source>
</evidence>
<proteinExistence type="predicted"/>
<feature type="region of interest" description="Disordered" evidence="1">
    <location>
        <begin position="26"/>
        <end position="97"/>
    </location>
</feature>
<dbReference type="AlphaFoldDB" id="X6LGS5"/>
<sequence length="186" mass="21530">MRILKICFDYHITAISALPAQGEYDNKKGKEELDSNDDRNESNGDGDNDEVVMTIAMTDDKEEVMPEMKHNKNKNKNKNNNDDNNNANNENDDEDKTEELNKLKLETALLQCQDADIWETNRILQMWLNVVLCLSWSQRQMVAKKSQFANSKNHDSAWPSQGMFITDFVIDNKTPLFLYFLNIMSD</sequence>
<gene>
    <name evidence="2" type="ORF">RFI_36247</name>
</gene>
<name>X6LGS5_RETFI</name>
<comment type="caution">
    <text evidence="2">The sequence shown here is derived from an EMBL/GenBank/DDBJ whole genome shotgun (WGS) entry which is preliminary data.</text>
</comment>
<evidence type="ECO:0000313" key="2">
    <source>
        <dbReference type="EMBL" id="ETO01193.1"/>
    </source>
</evidence>
<accession>X6LGS5</accession>
<dbReference type="EMBL" id="ASPP01038964">
    <property type="protein sequence ID" value="ETO01193.1"/>
    <property type="molecule type" value="Genomic_DNA"/>
</dbReference>
<organism evidence="2 3">
    <name type="scientific">Reticulomyxa filosa</name>
    <dbReference type="NCBI Taxonomy" id="46433"/>
    <lineage>
        <taxon>Eukaryota</taxon>
        <taxon>Sar</taxon>
        <taxon>Rhizaria</taxon>
        <taxon>Retaria</taxon>
        <taxon>Foraminifera</taxon>
        <taxon>Monothalamids</taxon>
        <taxon>Reticulomyxidae</taxon>
        <taxon>Reticulomyxa</taxon>
    </lineage>
</organism>
<feature type="compositionally biased region" description="Basic and acidic residues" evidence="1">
    <location>
        <begin position="26"/>
        <end position="42"/>
    </location>
</feature>
<evidence type="ECO:0000313" key="3">
    <source>
        <dbReference type="Proteomes" id="UP000023152"/>
    </source>
</evidence>
<reference evidence="2 3" key="1">
    <citation type="journal article" date="2013" name="Curr. Biol.">
        <title>The Genome of the Foraminiferan Reticulomyxa filosa.</title>
        <authorList>
            <person name="Glockner G."/>
            <person name="Hulsmann N."/>
            <person name="Schleicher M."/>
            <person name="Noegel A.A."/>
            <person name="Eichinger L."/>
            <person name="Gallinger C."/>
            <person name="Pawlowski J."/>
            <person name="Sierra R."/>
            <person name="Euteneuer U."/>
            <person name="Pillet L."/>
            <person name="Moustafa A."/>
            <person name="Platzer M."/>
            <person name="Groth M."/>
            <person name="Szafranski K."/>
            <person name="Schliwa M."/>
        </authorList>
    </citation>
    <scope>NUCLEOTIDE SEQUENCE [LARGE SCALE GENOMIC DNA]</scope>
</reference>
<dbReference type="Proteomes" id="UP000023152">
    <property type="component" value="Unassembled WGS sequence"/>
</dbReference>
<protein>
    <submittedName>
        <fullName evidence="2">Uncharacterized protein</fullName>
    </submittedName>
</protein>
<keyword evidence="3" id="KW-1185">Reference proteome</keyword>